<evidence type="ECO:0000313" key="4">
    <source>
        <dbReference type="Proteomes" id="UP000187283"/>
    </source>
</evidence>
<accession>A0A1R1YE37</accession>
<evidence type="ECO:0000313" key="3">
    <source>
        <dbReference type="EMBL" id="OMJ25174.1"/>
    </source>
</evidence>
<dbReference type="EMBL" id="LSSN01000210">
    <property type="protein sequence ID" value="OMJ25174.1"/>
    <property type="molecule type" value="Genomic_DNA"/>
</dbReference>
<name>A0A1R1YE37_9FUNG</name>
<feature type="region of interest" description="Disordered" evidence="1">
    <location>
        <begin position="1"/>
        <end position="30"/>
    </location>
</feature>
<dbReference type="OrthoDB" id="10253092at2759"/>
<feature type="compositionally biased region" description="Basic and acidic residues" evidence="1">
    <location>
        <begin position="1"/>
        <end position="26"/>
    </location>
</feature>
<proteinExistence type="predicted"/>
<evidence type="ECO:0000256" key="1">
    <source>
        <dbReference type="SAM" id="MobiDB-lite"/>
    </source>
</evidence>
<reference evidence="3 4" key="1">
    <citation type="submission" date="2017-01" db="EMBL/GenBank/DDBJ databases">
        <authorList>
            <person name="Mah S.A."/>
            <person name="Swanson W.J."/>
            <person name="Moy G.W."/>
            <person name="Vacquier V.D."/>
        </authorList>
    </citation>
    <scope>NUCLEOTIDE SEQUENCE [LARGE SCALE GENOMIC DNA]</scope>
    <source>
        <strain evidence="3 4">GSMNP</strain>
    </source>
</reference>
<dbReference type="AlphaFoldDB" id="A0A1R1YE37"/>
<comment type="caution">
    <text evidence="3">The sequence shown here is derived from an EMBL/GenBank/DDBJ whole genome shotgun (WGS) entry which is preliminary data.</text>
</comment>
<feature type="domain" description="Ribosome maturation protein SDO1/SBDS C-terminal" evidence="2">
    <location>
        <begin position="55"/>
        <end position="121"/>
    </location>
</feature>
<evidence type="ECO:0000259" key="2">
    <source>
        <dbReference type="Pfam" id="PF20268"/>
    </source>
</evidence>
<dbReference type="Gene3D" id="3.30.70.240">
    <property type="match status" value="1"/>
</dbReference>
<keyword evidence="4" id="KW-1185">Reference proteome</keyword>
<dbReference type="STRING" id="133412.A0A1R1YE37"/>
<protein>
    <submittedName>
        <fullName evidence="3">Ribosome maturation protein SBDS</fullName>
    </submittedName>
</protein>
<sequence>MYRKVSDDRGGQVREHGNEDAVHGDDDREGDGGAALFCAGEAEREASGACCYQAVEIPSSGKETKAVREKLLKMVSVTEEDSFVDGGYVLVCLVDPGQFRPINELLQAECKGQAELSVISLSDSVEDDSAFV</sequence>
<dbReference type="Proteomes" id="UP000187283">
    <property type="component" value="Unassembled WGS sequence"/>
</dbReference>
<dbReference type="Pfam" id="PF20268">
    <property type="entry name" value="SBDS_C"/>
    <property type="match status" value="1"/>
</dbReference>
<organism evidence="3 4">
    <name type="scientific">Smittium culicis</name>
    <dbReference type="NCBI Taxonomy" id="133412"/>
    <lineage>
        <taxon>Eukaryota</taxon>
        <taxon>Fungi</taxon>
        <taxon>Fungi incertae sedis</taxon>
        <taxon>Zoopagomycota</taxon>
        <taxon>Kickxellomycotina</taxon>
        <taxon>Harpellomycetes</taxon>
        <taxon>Harpellales</taxon>
        <taxon>Legeriomycetaceae</taxon>
        <taxon>Smittium</taxon>
    </lineage>
</organism>
<gene>
    <name evidence="3" type="ORF">AYI70_g1073</name>
</gene>
<dbReference type="InterPro" id="IPR046928">
    <property type="entry name" value="SDO1/SBDS_C"/>
</dbReference>